<reference evidence="2" key="1">
    <citation type="submission" date="2019-04" db="EMBL/GenBank/DDBJ databases">
        <title>Friends and foes A comparative genomics studyof 23 Aspergillus species from section Flavi.</title>
        <authorList>
            <consortium name="DOE Joint Genome Institute"/>
            <person name="Kjaerbolling I."/>
            <person name="Vesth T."/>
            <person name="Frisvad J.C."/>
            <person name="Nybo J.L."/>
            <person name="Theobald S."/>
            <person name="Kildgaard S."/>
            <person name="Isbrandt T."/>
            <person name="Kuo A."/>
            <person name="Sato A."/>
            <person name="Lyhne E.K."/>
            <person name="Kogle M.E."/>
            <person name="Wiebenga A."/>
            <person name="Kun R.S."/>
            <person name="Lubbers R.J."/>
            <person name="Makela M.R."/>
            <person name="Barry K."/>
            <person name="Chovatia M."/>
            <person name="Clum A."/>
            <person name="Daum C."/>
            <person name="Haridas S."/>
            <person name="He G."/>
            <person name="LaButti K."/>
            <person name="Lipzen A."/>
            <person name="Mondo S."/>
            <person name="Riley R."/>
            <person name="Salamov A."/>
            <person name="Simmons B.A."/>
            <person name="Magnuson J.K."/>
            <person name="Henrissat B."/>
            <person name="Mortensen U.H."/>
            <person name="Larsen T.O."/>
            <person name="Devries R.P."/>
            <person name="Grigoriev I.V."/>
            <person name="Machida M."/>
            <person name="Baker S.E."/>
            <person name="Andersen M.R."/>
        </authorList>
    </citation>
    <scope>NUCLEOTIDE SEQUENCE [LARGE SCALE GENOMIC DNA]</scope>
    <source>
        <strain evidence="2">CBS 553.77</strain>
    </source>
</reference>
<name>A0A5N6Z2N9_9EURO</name>
<evidence type="ECO:0000313" key="2">
    <source>
        <dbReference type="Proteomes" id="UP000327118"/>
    </source>
</evidence>
<dbReference type="OrthoDB" id="1606438at2759"/>
<sequence>MSSRITFQRHDFFNPQPVIDADVYLLPLVRPGARILVMDTVLPIPGSVPVSEEALLRVRDLTMMQTFNTHERGREEWEELVHAADSLLKINRAIQPVGSGMAVLEVGRGW</sequence>
<dbReference type="InterPro" id="IPR029063">
    <property type="entry name" value="SAM-dependent_MTases_sf"/>
</dbReference>
<dbReference type="Gene3D" id="3.40.50.150">
    <property type="entry name" value="Vaccinia Virus protein VP39"/>
    <property type="match status" value="1"/>
</dbReference>
<evidence type="ECO:0008006" key="3">
    <source>
        <dbReference type="Google" id="ProtNLM"/>
    </source>
</evidence>
<dbReference type="PANTHER" id="PTHR43712:SF5">
    <property type="entry name" value="O-METHYLTRANSFERASE ASQN-RELATED"/>
    <property type="match status" value="1"/>
</dbReference>
<accession>A0A5N6Z2N9</accession>
<organism evidence="1 2">
    <name type="scientific">Aspergillus coremiiformis</name>
    <dbReference type="NCBI Taxonomy" id="138285"/>
    <lineage>
        <taxon>Eukaryota</taxon>
        <taxon>Fungi</taxon>
        <taxon>Dikarya</taxon>
        <taxon>Ascomycota</taxon>
        <taxon>Pezizomycotina</taxon>
        <taxon>Eurotiomycetes</taxon>
        <taxon>Eurotiomycetidae</taxon>
        <taxon>Eurotiales</taxon>
        <taxon>Aspergillaceae</taxon>
        <taxon>Aspergillus</taxon>
        <taxon>Aspergillus subgen. Circumdati</taxon>
    </lineage>
</organism>
<dbReference type="EMBL" id="ML739160">
    <property type="protein sequence ID" value="KAE8351668.1"/>
    <property type="molecule type" value="Genomic_DNA"/>
</dbReference>
<protein>
    <recommendedName>
        <fullName evidence="3">O-methyltransferase domain-containing protein</fullName>
    </recommendedName>
</protein>
<gene>
    <name evidence="1" type="ORF">BDV28DRAFT_149778</name>
</gene>
<keyword evidence="2" id="KW-1185">Reference proteome</keyword>
<dbReference type="AlphaFoldDB" id="A0A5N6Z2N9"/>
<evidence type="ECO:0000313" key="1">
    <source>
        <dbReference type="EMBL" id="KAE8351668.1"/>
    </source>
</evidence>
<dbReference type="PANTHER" id="PTHR43712">
    <property type="entry name" value="PUTATIVE (AFU_ORTHOLOGUE AFUA_4G14580)-RELATED"/>
    <property type="match status" value="1"/>
</dbReference>
<dbReference type="SUPFAM" id="SSF53335">
    <property type="entry name" value="S-adenosyl-L-methionine-dependent methyltransferases"/>
    <property type="match status" value="1"/>
</dbReference>
<dbReference type="Proteomes" id="UP000327118">
    <property type="component" value="Unassembled WGS sequence"/>
</dbReference>
<proteinExistence type="predicted"/>